<dbReference type="PANTHER" id="PTHR43140:SF1">
    <property type="entry name" value="TYPE I RESTRICTION ENZYME ECOKI SPECIFICITY SUBUNIT"/>
    <property type="match status" value="1"/>
</dbReference>
<dbReference type="SUPFAM" id="SSF116734">
    <property type="entry name" value="DNA methylase specificity domain"/>
    <property type="match status" value="2"/>
</dbReference>
<dbReference type="Pfam" id="PF01420">
    <property type="entry name" value="Methylase_S"/>
    <property type="match status" value="1"/>
</dbReference>
<dbReference type="OrthoDB" id="3197085at2"/>
<accession>A0A542EGR7</accession>
<organism evidence="6 7">
    <name type="scientific">Yimella lutea</name>
    <dbReference type="NCBI Taxonomy" id="587872"/>
    <lineage>
        <taxon>Bacteria</taxon>
        <taxon>Bacillati</taxon>
        <taxon>Actinomycetota</taxon>
        <taxon>Actinomycetes</taxon>
        <taxon>Micrococcales</taxon>
        <taxon>Dermacoccaceae</taxon>
        <taxon>Yimella</taxon>
    </lineage>
</organism>
<dbReference type="Gene3D" id="3.90.220.20">
    <property type="entry name" value="DNA methylase specificity domains"/>
    <property type="match status" value="2"/>
</dbReference>
<dbReference type="GO" id="GO:0003677">
    <property type="term" value="F:DNA binding"/>
    <property type="evidence" value="ECO:0007669"/>
    <property type="project" value="UniProtKB-KW"/>
</dbReference>
<evidence type="ECO:0000313" key="7">
    <source>
        <dbReference type="Proteomes" id="UP000320806"/>
    </source>
</evidence>
<dbReference type="InterPro" id="IPR000055">
    <property type="entry name" value="Restrct_endonuc_typeI_TRD"/>
</dbReference>
<dbReference type="PANTHER" id="PTHR43140">
    <property type="entry name" value="TYPE-1 RESTRICTION ENZYME ECOKI SPECIFICITY PROTEIN"/>
    <property type="match status" value="1"/>
</dbReference>
<keyword evidence="2" id="KW-0680">Restriction system</keyword>
<proteinExistence type="inferred from homology"/>
<keyword evidence="7" id="KW-1185">Reference proteome</keyword>
<name>A0A542EGR7_9MICO</name>
<dbReference type="RefSeq" id="WP_141928331.1">
    <property type="nucleotide sequence ID" value="NZ_BAABCI010000003.1"/>
</dbReference>
<evidence type="ECO:0000256" key="2">
    <source>
        <dbReference type="ARBA" id="ARBA00022747"/>
    </source>
</evidence>
<gene>
    <name evidence="6" type="ORF">FB459_1998</name>
</gene>
<feature type="domain" description="Type I restriction modification DNA specificity" evidence="5">
    <location>
        <begin position="246"/>
        <end position="372"/>
    </location>
</feature>
<evidence type="ECO:0000259" key="5">
    <source>
        <dbReference type="Pfam" id="PF01420"/>
    </source>
</evidence>
<evidence type="ECO:0000313" key="6">
    <source>
        <dbReference type="EMBL" id="TQJ14531.1"/>
    </source>
</evidence>
<protein>
    <submittedName>
        <fullName evidence="6">Type I restriction enzyme S subunit</fullName>
    </submittedName>
</protein>
<dbReference type="AlphaFoldDB" id="A0A542EGR7"/>
<evidence type="ECO:0000256" key="1">
    <source>
        <dbReference type="ARBA" id="ARBA00010923"/>
    </source>
</evidence>
<comment type="similarity">
    <text evidence="1">Belongs to the type-I restriction system S methylase family.</text>
</comment>
<dbReference type="InterPro" id="IPR051212">
    <property type="entry name" value="Type-I_RE_S_subunit"/>
</dbReference>
<dbReference type="Proteomes" id="UP000320806">
    <property type="component" value="Unassembled WGS sequence"/>
</dbReference>
<dbReference type="CDD" id="cd17262">
    <property type="entry name" value="RMtype1_S_Aco12261I-TRD2-CR2"/>
    <property type="match status" value="1"/>
</dbReference>
<comment type="subunit">
    <text evidence="4">The methyltransferase is composed of M and S polypeptides.</text>
</comment>
<keyword evidence="3" id="KW-0238">DNA-binding</keyword>
<sequence length="408" mass="45124">MTKPVWKEISLRHLSSIPITNGLGLSGEHDEPEWPRYIRTTDIAGPRELRTDTFASQPPDVAAKAMLMAGDLLMTAAGATIGKSVTFPGGRACYAGFLVRFRPKPGVSRRFMGYWMQSQPYWDQISVGAVRSTIDNFSAGRYRRLRVALPTLVEQCAIADFLDRGTAKIDALIEKQTELITRLQERRAAITQRAVTYGLHNREGTELPDNPVGYVPDGWTVQPLRRAMTSLDGRRIPLSAEERGGRSGEFPYYGASGVIDYVDDFLFDEELLLVSEDGANLILRSSPIAFTASGRYWVNNHAHVMRPKVGSPTFWAARVESLDVAPFVTGSAQPKLTQDALGRLLVSWPTDGEELQEIVAYLERETARIGELIAKTERMIELSRERRSALITAAVTGQIDVAGQGDAL</sequence>
<evidence type="ECO:0000256" key="3">
    <source>
        <dbReference type="ARBA" id="ARBA00023125"/>
    </source>
</evidence>
<dbReference type="EMBL" id="VFMO01000001">
    <property type="protein sequence ID" value="TQJ14531.1"/>
    <property type="molecule type" value="Genomic_DNA"/>
</dbReference>
<dbReference type="InterPro" id="IPR044946">
    <property type="entry name" value="Restrct_endonuc_typeI_TRD_sf"/>
</dbReference>
<comment type="caution">
    <text evidence="6">The sequence shown here is derived from an EMBL/GenBank/DDBJ whole genome shotgun (WGS) entry which is preliminary data.</text>
</comment>
<evidence type="ECO:0000256" key="4">
    <source>
        <dbReference type="ARBA" id="ARBA00038652"/>
    </source>
</evidence>
<dbReference type="GO" id="GO:0009307">
    <property type="term" value="P:DNA restriction-modification system"/>
    <property type="evidence" value="ECO:0007669"/>
    <property type="project" value="UniProtKB-KW"/>
</dbReference>
<reference evidence="6 7" key="1">
    <citation type="submission" date="2019-06" db="EMBL/GenBank/DDBJ databases">
        <title>Sequencing the genomes of 1000 actinobacteria strains.</title>
        <authorList>
            <person name="Klenk H.-P."/>
        </authorList>
    </citation>
    <scope>NUCLEOTIDE SEQUENCE [LARGE SCALE GENOMIC DNA]</scope>
    <source>
        <strain evidence="6 7">DSM 19828</strain>
    </source>
</reference>